<evidence type="ECO:0000256" key="2">
    <source>
        <dbReference type="ARBA" id="ARBA00022771"/>
    </source>
</evidence>
<dbReference type="SUPFAM" id="SSF57850">
    <property type="entry name" value="RING/U-box"/>
    <property type="match status" value="1"/>
</dbReference>
<feature type="compositionally biased region" description="Low complexity" evidence="4">
    <location>
        <begin position="23"/>
        <end position="35"/>
    </location>
</feature>
<dbReference type="EMBL" id="CM004402">
    <property type="protein sequence ID" value="OAY26363.1"/>
    <property type="molecule type" value="Genomic_DNA"/>
</dbReference>
<dbReference type="PANTHER" id="PTHR46214:SF8">
    <property type="entry name" value="RING_FYVE_PHD ZINC FINGER SUPERFAMILY PROTEIN"/>
    <property type="match status" value="1"/>
</dbReference>
<name>A0A2C9U9R1_MANES</name>
<reference evidence="8" key="1">
    <citation type="journal article" date="2016" name="Nat. Biotechnol.">
        <title>Sequencing wild and cultivated cassava and related species reveals extensive interspecific hybridization and genetic diversity.</title>
        <authorList>
            <person name="Bredeson J.V."/>
            <person name="Lyons J.B."/>
            <person name="Prochnik S.E."/>
            <person name="Wu G.A."/>
            <person name="Ha C.M."/>
            <person name="Edsinger-Gonzales E."/>
            <person name="Grimwood J."/>
            <person name="Schmutz J."/>
            <person name="Rabbi I.Y."/>
            <person name="Egesi C."/>
            <person name="Nauluvula P."/>
            <person name="Lebot V."/>
            <person name="Ndunguru J."/>
            <person name="Mkamilo G."/>
            <person name="Bart R.S."/>
            <person name="Setter T.L."/>
            <person name="Gleadow R.M."/>
            <person name="Kulakow P."/>
            <person name="Ferguson M.E."/>
            <person name="Rounsley S."/>
            <person name="Rokhsar D.S."/>
        </authorList>
    </citation>
    <scope>NUCLEOTIDE SEQUENCE [LARGE SCALE GENOMIC DNA]</scope>
    <source>
        <strain evidence="8">cv. AM560-2</strain>
    </source>
</reference>
<evidence type="ECO:0000313" key="8">
    <source>
        <dbReference type="Proteomes" id="UP000091857"/>
    </source>
</evidence>
<dbReference type="OrthoDB" id="1734943at2759"/>
<feature type="region of interest" description="Disordered" evidence="4">
    <location>
        <begin position="73"/>
        <end position="95"/>
    </location>
</feature>
<dbReference type="SMART" id="SM00744">
    <property type="entry name" value="RINGv"/>
    <property type="match status" value="1"/>
</dbReference>
<keyword evidence="5" id="KW-0812">Transmembrane</keyword>
<keyword evidence="5" id="KW-0472">Membrane</keyword>
<dbReference type="GO" id="GO:0008270">
    <property type="term" value="F:zinc ion binding"/>
    <property type="evidence" value="ECO:0007669"/>
    <property type="project" value="UniProtKB-KW"/>
</dbReference>
<dbReference type="Gramene" id="Manes.16G041700.1.v8.1">
    <property type="protein sequence ID" value="Manes.16G041700.1.v8.1.CDS"/>
    <property type="gene ID" value="Manes.16G041700.v8.1"/>
</dbReference>
<keyword evidence="3" id="KW-0862">Zinc</keyword>
<dbReference type="Pfam" id="PF12906">
    <property type="entry name" value="RINGv"/>
    <property type="match status" value="1"/>
</dbReference>
<organism evidence="7 8">
    <name type="scientific">Manihot esculenta</name>
    <name type="common">Cassava</name>
    <name type="synonym">Jatropha manihot</name>
    <dbReference type="NCBI Taxonomy" id="3983"/>
    <lineage>
        <taxon>Eukaryota</taxon>
        <taxon>Viridiplantae</taxon>
        <taxon>Streptophyta</taxon>
        <taxon>Embryophyta</taxon>
        <taxon>Tracheophyta</taxon>
        <taxon>Spermatophyta</taxon>
        <taxon>Magnoliopsida</taxon>
        <taxon>eudicotyledons</taxon>
        <taxon>Gunneridae</taxon>
        <taxon>Pentapetalae</taxon>
        <taxon>rosids</taxon>
        <taxon>fabids</taxon>
        <taxon>Malpighiales</taxon>
        <taxon>Euphorbiaceae</taxon>
        <taxon>Crotonoideae</taxon>
        <taxon>Manihoteae</taxon>
        <taxon>Manihot</taxon>
    </lineage>
</organism>
<dbReference type="PANTHER" id="PTHR46214">
    <property type="entry name" value="ZINC FINGER, RING-CH-TYPE"/>
    <property type="match status" value="1"/>
</dbReference>
<accession>A0A2C9U9R1</accession>
<sequence>MDQDTHENKAIVRSLGHLNRGTSGNSSGDSSNSDNGVVLENQVVLNPGDTVNGREESRDFHVNINGLELAKRMGDKDAGNGKGIGESLDEGTSENSNNLVNEVVLERMIVINSGEIVSISRENNDLPVKIDELGLNGRAIQVGDQEACIRREKGEALDRVEQESHQNSSISVNGVVLETVIIVNSEDNAANRGGNEQLEVKGSELGPSKVMVGNSKTKISKGEKQSCVIDMKCGVGGGSGGGVKDWDGEMVCRICHLSSEGLAETTATTSSMDLIQLGCGCKDDLGIAHVYCAEAWFKLKGNRVCEICGETAKNITGVGDNRFMEQWNQRRSIGSSSTSSERGGGCWRGQPFCNFLMACLVIAFVLPWFFRVNMF</sequence>
<protein>
    <recommendedName>
        <fullName evidence="6">RING-CH-type domain-containing protein</fullName>
    </recommendedName>
</protein>
<evidence type="ECO:0000256" key="4">
    <source>
        <dbReference type="SAM" id="MobiDB-lite"/>
    </source>
</evidence>
<evidence type="ECO:0000313" key="7">
    <source>
        <dbReference type="EMBL" id="OAY26363.1"/>
    </source>
</evidence>
<keyword evidence="1" id="KW-0479">Metal-binding</keyword>
<feature type="domain" description="RING-CH-type" evidence="6">
    <location>
        <begin position="244"/>
        <end position="315"/>
    </location>
</feature>
<evidence type="ECO:0000256" key="3">
    <source>
        <dbReference type="ARBA" id="ARBA00022833"/>
    </source>
</evidence>
<proteinExistence type="predicted"/>
<evidence type="ECO:0000256" key="1">
    <source>
        <dbReference type="ARBA" id="ARBA00022723"/>
    </source>
</evidence>
<keyword evidence="2" id="KW-0863">Zinc-finger</keyword>
<comment type="caution">
    <text evidence="7">The sequence shown here is derived from an EMBL/GenBank/DDBJ whole genome shotgun (WGS) entry which is preliminary data.</text>
</comment>
<dbReference type="AlphaFoldDB" id="A0A2C9U9R1"/>
<dbReference type="Proteomes" id="UP000091857">
    <property type="component" value="Chromosome 16"/>
</dbReference>
<feature type="transmembrane region" description="Helical" evidence="5">
    <location>
        <begin position="352"/>
        <end position="370"/>
    </location>
</feature>
<dbReference type="OMA" id="FIEDWHD"/>
<keyword evidence="5" id="KW-1133">Transmembrane helix</keyword>
<gene>
    <name evidence="7" type="ORF">MANES_16G041700v8</name>
</gene>
<evidence type="ECO:0000256" key="5">
    <source>
        <dbReference type="SAM" id="Phobius"/>
    </source>
</evidence>
<dbReference type="InterPro" id="IPR013083">
    <property type="entry name" value="Znf_RING/FYVE/PHD"/>
</dbReference>
<dbReference type="PROSITE" id="PS51292">
    <property type="entry name" value="ZF_RING_CH"/>
    <property type="match status" value="1"/>
</dbReference>
<dbReference type="STRING" id="3983.A0A2C9U9R1"/>
<evidence type="ECO:0000259" key="6">
    <source>
        <dbReference type="PROSITE" id="PS51292"/>
    </source>
</evidence>
<feature type="region of interest" description="Disordered" evidence="4">
    <location>
        <begin position="14"/>
        <end position="35"/>
    </location>
</feature>
<dbReference type="InterPro" id="IPR011016">
    <property type="entry name" value="Znf_RING-CH"/>
</dbReference>
<dbReference type="Gene3D" id="3.30.40.10">
    <property type="entry name" value="Zinc/RING finger domain, C3HC4 (zinc finger)"/>
    <property type="match status" value="1"/>
</dbReference>
<keyword evidence="8" id="KW-1185">Reference proteome</keyword>